<feature type="chain" id="PRO_5010218924" evidence="1">
    <location>
        <begin position="22"/>
        <end position="990"/>
    </location>
</feature>
<comment type="caution">
    <text evidence="2">The sequence shown here is derived from an EMBL/GenBank/DDBJ whole genome shotgun (WGS) entry which is preliminary data.</text>
</comment>
<gene>
    <name evidence="2" type="ORF">BLX24_00025</name>
</gene>
<dbReference type="InterPro" id="IPR011042">
    <property type="entry name" value="6-blade_b-propeller_TolB-like"/>
</dbReference>
<dbReference type="EMBL" id="MORL01000001">
    <property type="protein sequence ID" value="OIN60553.1"/>
    <property type="molecule type" value="Genomic_DNA"/>
</dbReference>
<dbReference type="OrthoDB" id="9799878at2"/>
<name>A0A1S2VP68_9BACT</name>
<protein>
    <submittedName>
        <fullName evidence="2">Uncharacterized protein</fullName>
    </submittedName>
</protein>
<dbReference type="AlphaFoldDB" id="A0A1S2VP68"/>
<evidence type="ECO:0000313" key="2">
    <source>
        <dbReference type="EMBL" id="OIN60553.1"/>
    </source>
</evidence>
<dbReference type="SUPFAM" id="SSF82171">
    <property type="entry name" value="DPP6 N-terminal domain-like"/>
    <property type="match status" value="1"/>
</dbReference>
<reference evidence="2 3" key="1">
    <citation type="submission" date="2016-10" db="EMBL/GenBank/DDBJ databases">
        <title>Arsenicibacter rosenii gen. nov., sp. nov., an efficient arsenic-methylating bacterium isolated from an arsenic-contaminated paddy soil.</title>
        <authorList>
            <person name="Huang K."/>
        </authorList>
    </citation>
    <scope>NUCLEOTIDE SEQUENCE [LARGE SCALE GENOMIC DNA]</scope>
    <source>
        <strain evidence="2 3">SM-1</strain>
    </source>
</reference>
<accession>A0A1S2VP68</accession>
<proteinExistence type="predicted"/>
<dbReference type="Proteomes" id="UP000181790">
    <property type="component" value="Unassembled WGS sequence"/>
</dbReference>
<keyword evidence="3" id="KW-1185">Reference proteome</keyword>
<dbReference type="PANTHER" id="PTHR36842:SF1">
    <property type="entry name" value="PROTEIN TOLB"/>
    <property type="match status" value="1"/>
</dbReference>
<keyword evidence="1" id="KW-0732">Signal</keyword>
<evidence type="ECO:0000313" key="3">
    <source>
        <dbReference type="Proteomes" id="UP000181790"/>
    </source>
</evidence>
<dbReference type="PANTHER" id="PTHR36842">
    <property type="entry name" value="PROTEIN TOLB HOMOLOG"/>
    <property type="match status" value="1"/>
</dbReference>
<organism evidence="2 3">
    <name type="scientific">Arsenicibacter rosenii</name>
    <dbReference type="NCBI Taxonomy" id="1750698"/>
    <lineage>
        <taxon>Bacteria</taxon>
        <taxon>Pseudomonadati</taxon>
        <taxon>Bacteroidota</taxon>
        <taxon>Cytophagia</taxon>
        <taxon>Cytophagales</taxon>
        <taxon>Spirosomataceae</taxon>
        <taxon>Arsenicibacter</taxon>
    </lineage>
</organism>
<dbReference type="RefSeq" id="WP_071501055.1">
    <property type="nucleotide sequence ID" value="NZ_MORL01000001.1"/>
</dbReference>
<sequence length="990" mass="110472">MTTRTRLTLAGCLLTTLSALAQTFPVLQQTPGSLPWYQLKTPHFRVLYPEGFAQRAQQTAQRLEQVYEPVSASLDRKPRPISILLQNQTTINNGYVTLFPRKSEFFTATPQAPSLTGTNEWLDLLAVHEYRHVVQNEKALQGLTGLVHTLFGNYAQAGMMLGVPDWFAEGDAVGTETLLTRSGRGRIPNFDLGMRANRLSGQDFNYAKAVAGSYRDNVPDHYVLGYFLSTNLKNNYGINAWSKVLNRYYAFPLYPFSFSNSLKSVTKYRVEELYRRTMADLDETLRKQQENLRLTPARPFATQPEKGLDGNVVYTNYQYPQYTSDSTVIAVKNGLGDITQLVSLSPSGKEHKLFVPGLFNDPEYFSVGGNKACWVEYRYQPRWNMKVWSEIRVLDLKTGKLFGPFGQRFSDKSRYTAVSLSPDGTKIVAVENTPEGINKLVVIEAEAGGVVTVIENPANDIYLHPRWKADNKSIVVVAQQHRGKSAPAGKTIQVINAESGARTDVLPLTQENISHPQPWGDYVLYNSPQSGIDNIYAVDTRNGQTFQVTSRPFGAYQAAISPDQKRMAFQDFTADRRKGTGFRIAEMGLNPAEWVPASQVKDQHIRYFGPSLNKETGTQATLSALDNPYPKDTFPVRRYRRLPHALNLIGFGPAAASDGQNFTASLESQDLLATTQASVGYSFNQSEKTGTVFGAVSYQGLFPVFDLTFQSGNRTTSIYIDRRTPLDSLRSDSWQYNQLSAGVRLPFVLTQSKFRQNLTLSAYYNLFTVKGYTLPGRYYSEVGNAGGLYAMTYGLSYSLLLKQSKRDVAPRLGITLSGIMRHTPFGGSLSGQQFGVQGNLFLPGIGKHHSIRLRGGFQQQNQLEANTYRFSSTIFFPRGHAYTSHDQLLVGSAEYRLPLASPHWTIGRLLYIQRVVAAGFIDAGSGKSMYPTASGQRQAFQEQFQSVGADLLFTFNVLRFRQPFSVGARAIYNVNTGLMTYEPLVLDIGF</sequence>
<dbReference type="Gene3D" id="2.120.10.30">
    <property type="entry name" value="TolB, C-terminal domain"/>
    <property type="match status" value="2"/>
</dbReference>
<evidence type="ECO:0000256" key="1">
    <source>
        <dbReference type="SAM" id="SignalP"/>
    </source>
</evidence>
<feature type="signal peptide" evidence="1">
    <location>
        <begin position="1"/>
        <end position="21"/>
    </location>
</feature>